<name>A0A226BXZ6_9FIRM</name>
<dbReference type="PANTHER" id="PTHR36434">
    <property type="entry name" value="MEMBRANE PROTEASE YUGP-RELATED"/>
    <property type="match status" value="1"/>
</dbReference>
<feature type="transmembrane region" description="Helical" evidence="1">
    <location>
        <begin position="205"/>
        <end position="224"/>
    </location>
</feature>
<evidence type="ECO:0000313" key="2">
    <source>
        <dbReference type="EMBL" id="OWZ83876.1"/>
    </source>
</evidence>
<sequence>MWLLDTGFIIFVIPALFFVMYAQNRVKSAYHKYIKVPSKSGFSGAKVARAILDNSGLDDVKIEQSRGELSDHYDPRKKVVRLSSNVHNGTSLASLGIAAHEVGHAIQHANGYFALSLRNMIFPAANFGSKLGVPLFFIGMLFSQGGNTLLMDLGIALFFFAVLFQIVTLPVEFNASTRAVAALEGSNFLTVDEVKPTKEVLNAAAMTYVAATAMALAQLLRLLLIRGRRN</sequence>
<dbReference type="Proteomes" id="UP000214588">
    <property type="component" value="Unassembled WGS sequence"/>
</dbReference>
<proteinExistence type="predicted"/>
<keyword evidence="1" id="KW-0812">Transmembrane</keyword>
<dbReference type="AlphaFoldDB" id="A0A226BXZ6"/>
<dbReference type="InterPro" id="IPR007395">
    <property type="entry name" value="Zn_peptidase_2"/>
</dbReference>
<gene>
    <name evidence="2" type="ORF">CDO51_06480</name>
</gene>
<dbReference type="RefSeq" id="WP_089023483.1">
    <property type="nucleotide sequence ID" value="NZ_NIQC01000011.1"/>
</dbReference>
<keyword evidence="3" id="KW-1185">Reference proteome</keyword>
<comment type="caution">
    <text evidence="2">The sequence shown here is derived from an EMBL/GenBank/DDBJ whole genome shotgun (WGS) entry which is preliminary data.</text>
</comment>
<keyword evidence="1" id="KW-1133">Transmembrane helix</keyword>
<evidence type="ECO:0000256" key="1">
    <source>
        <dbReference type="SAM" id="Phobius"/>
    </source>
</evidence>
<feature type="transmembrane region" description="Helical" evidence="1">
    <location>
        <begin position="149"/>
        <end position="167"/>
    </location>
</feature>
<organism evidence="2 3">
    <name type="scientific">Natranaerobius trueperi</name>
    <dbReference type="NCBI Taxonomy" id="759412"/>
    <lineage>
        <taxon>Bacteria</taxon>
        <taxon>Bacillati</taxon>
        <taxon>Bacillota</taxon>
        <taxon>Clostridia</taxon>
        <taxon>Natranaerobiales</taxon>
        <taxon>Natranaerobiaceae</taxon>
        <taxon>Natranaerobius</taxon>
    </lineage>
</organism>
<keyword evidence="1" id="KW-0472">Membrane</keyword>
<reference evidence="2 3" key="1">
    <citation type="submission" date="2017-06" db="EMBL/GenBank/DDBJ databases">
        <title>Draft Genome Sequence of Natranaerobius trueperi halophilic, alkalithermophilic bacteria from soda lakes.</title>
        <authorList>
            <person name="Zhao B."/>
        </authorList>
    </citation>
    <scope>NUCLEOTIDE SEQUENCE [LARGE SCALE GENOMIC DNA]</scope>
    <source>
        <strain evidence="2 3">DSM 18760</strain>
    </source>
</reference>
<protein>
    <submittedName>
        <fullName evidence="2">Peptidase</fullName>
    </submittedName>
</protein>
<accession>A0A226BXZ6</accession>
<dbReference type="PANTHER" id="PTHR36434:SF1">
    <property type="entry name" value="MEMBRANE PROTEASE YUGP-RELATED"/>
    <property type="match status" value="1"/>
</dbReference>
<dbReference type="EMBL" id="NIQC01000011">
    <property type="protein sequence ID" value="OWZ83876.1"/>
    <property type="molecule type" value="Genomic_DNA"/>
</dbReference>
<evidence type="ECO:0000313" key="3">
    <source>
        <dbReference type="Proteomes" id="UP000214588"/>
    </source>
</evidence>
<dbReference type="Pfam" id="PF04298">
    <property type="entry name" value="Zn_peptidase_2"/>
    <property type="match status" value="1"/>
</dbReference>
<dbReference type="OrthoDB" id="9784298at2"/>
<feature type="transmembrane region" description="Helical" evidence="1">
    <location>
        <begin position="6"/>
        <end position="22"/>
    </location>
</feature>